<dbReference type="Gene3D" id="2.60.40.1530">
    <property type="entry name" value="ntegrin, alpha v. Chain A, domain 4"/>
    <property type="match status" value="1"/>
</dbReference>
<dbReference type="Pfam" id="PF20805">
    <property type="entry name" value="Integrin_A_Ig_2"/>
    <property type="match status" value="1"/>
</dbReference>
<dbReference type="Gene3D" id="2.60.40.1510">
    <property type="entry name" value="ntegrin, alpha v. Chain A, domain 3"/>
    <property type="match status" value="1"/>
</dbReference>
<dbReference type="GO" id="GO:0033627">
    <property type="term" value="P:cell adhesion mediated by integrin"/>
    <property type="evidence" value="ECO:0007669"/>
    <property type="project" value="TreeGrafter"/>
</dbReference>
<organism evidence="9 10">
    <name type="scientific">Laodelphax striatellus</name>
    <name type="common">Small brown planthopper</name>
    <name type="synonym">Delphax striatella</name>
    <dbReference type="NCBI Taxonomy" id="195883"/>
    <lineage>
        <taxon>Eukaryota</taxon>
        <taxon>Metazoa</taxon>
        <taxon>Ecdysozoa</taxon>
        <taxon>Arthropoda</taxon>
        <taxon>Hexapoda</taxon>
        <taxon>Insecta</taxon>
        <taxon>Pterygota</taxon>
        <taxon>Neoptera</taxon>
        <taxon>Paraneoptera</taxon>
        <taxon>Hemiptera</taxon>
        <taxon>Auchenorrhyncha</taxon>
        <taxon>Fulgoroidea</taxon>
        <taxon>Delphacidae</taxon>
        <taxon>Criomorphinae</taxon>
        <taxon>Laodelphax</taxon>
    </lineage>
</organism>
<dbReference type="InterPro" id="IPR000413">
    <property type="entry name" value="Integrin_alpha"/>
</dbReference>
<dbReference type="PANTHER" id="PTHR23220:SF122">
    <property type="entry name" value="INTEGRIN ALPHA-PS1"/>
    <property type="match status" value="1"/>
</dbReference>
<feature type="transmembrane region" description="Helical" evidence="5">
    <location>
        <begin position="505"/>
        <end position="529"/>
    </location>
</feature>
<dbReference type="Pfam" id="PF08441">
    <property type="entry name" value="Integrin_A_Ig_1"/>
    <property type="match status" value="1"/>
</dbReference>
<comment type="subcellular location">
    <subcellularLocation>
        <location evidence="1">Membrane</location>
        <topology evidence="1">Single-pass type I membrane protein</topology>
    </subcellularLocation>
</comment>
<sequence length="553" mass="61557">MDLDLNGYPDLLIGAYDSDAAILLRSRPIVGLVTSVAPEANLHKIDPLKKGCFKDVKSEYTWGGAAKAADDRPSTVESDIILVADKQGQLKKGHDHTVYIKENTRDIQSPIMFRLSYTLVQKEPRMPKRGSPLPNVDSFPILNQQEAAKVFKATFLKDCGENDICESELLVEAELGLPTSGDNKSSWQLVLGEHEEVLLKITAHNLRESAYEAQLFVSHPATLNYIGRLKTSDLPDRQPSCNPHNNTLVICSLGNPLKQDASMKVHLRFDPKPLGDEQASIQFTVFANTTSQDVGSGPGAPQDPLKLKAVVVRRAEISLQGLARPEQVFYGGQVRGESAMQYGDEIGSRVLHTYQVFNRGPWKVSRLEVHLEWPYQVANNKPQGKWLLYLDEKPVIEARNAIGECHMAPGQVNPLGLKYRPGVSDSLHDALENLALTTMLPSTPLLHNATMEEDLDGMKVRMKRDTEMVVKSETVSKDGRSYNVVNMVVTVAKVDLHQQRIAEPIPLWIIILAIVVGLILLILLTLLLWKLGFFKRRHPDPTLSGNLEKHVDY</sequence>
<dbReference type="PANTHER" id="PTHR23220">
    <property type="entry name" value="INTEGRIN ALPHA"/>
    <property type="match status" value="1"/>
</dbReference>
<dbReference type="GO" id="GO:0007157">
    <property type="term" value="P:heterophilic cell-cell adhesion via plasma membrane cell adhesion molecules"/>
    <property type="evidence" value="ECO:0007669"/>
    <property type="project" value="UniProtKB-ARBA"/>
</dbReference>
<dbReference type="STRING" id="195883.A0A482WDT2"/>
<feature type="domain" description="Integrin alpha third immunoglobulin-like" evidence="8">
    <location>
        <begin position="318"/>
        <end position="425"/>
    </location>
</feature>
<evidence type="ECO:0000256" key="1">
    <source>
        <dbReference type="ARBA" id="ARBA00004479"/>
    </source>
</evidence>
<proteinExistence type="predicted"/>
<dbReference type="GO" id="GO:0008305">
    <property type="term" value="C:integrin complex"/>
    <property type="evidence" value="ECO:0007669"/>
    <property type="project" value="InterPro"/>
</dbReference>
<evidence type="ECO:0000256" key="4">
    <source>
        <dbReference type="ARBA" id="ARBA00023180"/>
    </source>
</evidence>
<dbReference type="PROSITE" id="PS00242">
    <property type="entry name" value="INTEGRIN_ALPHA"/>
    <property type="match status" value="1"/>
</dbReference>
<dbReference type="PRINTS" id="PR01185">
    <property type="entry name" value="INTEGRINA"/>
</dbReference>
<comment type="caution">
    <text evidence="9">The sequence shown here is derived from an EMBL/GenBank/DDBJ whole genome shotgun (WGS) entry which is preliminary data.</text>
</comment>
<evidence type="ECO:0000256" key="5">
    <source>
        <dbReference type="SAM" id="Phobius"/>
    </source>
</evidence>
<feature type="domain" description="Integrin alpha second immunoglobulin-like" evidence="7">
    <location>
        <begin position="159"/>
        <end position="294"/>
    </location>
</feature>
<dbReference type="InterPro" id="IPR048285">
    <property type="entry name" value="Integrin_alpha_Ig-like_2"/>
</dbReference>
<evidence type="ECO:0000256" key="2">
    <source>
        <dbReference type="ARBA" id="ARBA00023037"/>
    </source>
</evidence>
<dbReference type="GO" id="GO:0007160">
    <property type="term" value="P:cell-matrix adhesion"/>
    <property type="evidence" value="ECO:0007669"/>
    <property type="project" value="TreeGrafter"/>
</dbReference>
<dbReference type="GO" id="GO:0005178">
    <property type="term" value="F:integrin binding"/>
    <property type="evidence" value="ECO:0007669"/>
    <property type="project" value="TreeGrafter"/>
</dbReference>
<keyword evidence="2" id="KW-0401">Integrin</keyword>
<evidence type="ECO:0000259" key="6">
    <source>
        <dbReference type="Pfam" id="PF08441"/>
    </source>
</evidence>
<protein>
    <submittedName>
        <fullName evidence="9">Uncharacterized protein</fullName>
    </submittedName>
</protein>
<keyword evidence="5" id="KW-1133">Transmembrane helix</keyword>
<dbReference type="InParanoid" id="A0A482WDT2"/>
<dbReference type="Gene3D" id="1.20.5.930">
    <property type="entry name" value="Bicelle-embedded integrin alpha(iib) transmembrane segment"/>
    <property type="match status" value="1"/>
</dbReference>
<dbReference type="InterPro" id="IPR018184">
    <property type="entry name" value="Integrin_alpha_C_CS"/>
</dbReference>
<evidence type="ECO:0000313" key="10">
    <source>
        <dbReference type="Proteomes" id="UP000291343"/>
    </source>
</evidence>
<dbReference type="Proteomes" id="UP000291343">
    <property type="component" value="Unassembled WGS sequence"/>
</dbReference>
<dbReference type="InterPro" id="IPR032695">
    <property type="entry name" value="Integrin_dom_sf"/>
</dbReference>
<dbReference type="Gene3D" id="2.130.10.130">
    <property type="entry name" value="Integrin alpha, N-terminal"/>
    <property type="match status" value="1"/>
</dbReference>
<evidence type="ECO:0000256" key="3">
    <source>
        <dbReference type="ARBA" id="ARBA00023136"/>
    </source>
</evidence>
<dbReference type="GO" id="GO:0048513">
    <property type="term" value="P:animal organ development"/>
    <property type="evidence" value="ECO:0007669"/>
    <property type="project" value="UniProtKB-ARBA"/>
</dbReference>
<dbReference type="AlphaFoldDB" id="A0A482WDT2"/>
<accession>A0A482WDT2</accession>
<dbReference type="InterPro" id="IPR048286">
    <property type="entry name" value="Integrin_alpha_Ig-like_3"/>
</dbReference>
<dbReference type="InterPro" id="IPR013649">
    <property type="entry name" value="Integrin_alpha_Ig-like_1"/>
</dbReference>
<dbReference type="EMBL" id="QKKF02038156">
    <property type="protein sequence ID" value="RZF31839.1"/>
    <property type="molecule type" value="Genomic_DNA"/>
</dbReference>
<dbReference type="OrthoDB" id="5317514at2759"/>
<keyword evidence="10" id="KW-1185">Reference proteome</keyword>
<dbReference type="Pfam" id="PF20806">
    <property type="entry name" value="Integrin_A_Ig_3"/>
    <property type="match status" value="1"/>
</dbReference>
<reference evidence="9 10" key="1">
    <citation type="journal article" date="2017" name="Gigascience">
        <title>Genome sequence of the small brown planthopper, Laodelphax striatellus.</title>
        <authorList>
            <person name="Zhu J."/>
            <person name="Jiang F."/>
            <person name="Wang X."/>
            <person name="Yang P."/>
            <person name="Bao Y."/>
            <person name="Zhao W."/>
            <person name="Wang W."/>
            <person name="Lu H."/>
            <person name="Wang Q."/>
            <person name="Cui N."/>
            <person name="Li J."/>
            <person name="Chen X."/>
            <person name="Luo L."/>
            <person name="Yu J."/>
            <person name="Kang L."/>
            <person name="Cui F."/>
        </authorList>
    </citation>
    <scope>NUCLEOTIDE SEQUENCE [LARGE SCALE GENOMIC DNA]</scope>
    <source>
        <strain evidence="9">Lst14</strain>
    </source>
</reference>
<evidence type="ECO:0000313" key="9">
    <source>
        <dbReference type="EMBL" id="RZF31839.1"/>
    </source>
</evidence>
<feature type="domain" description="Integrin alpha first immunoglubulin-like" evidence="6">
    <location>
        <begin position="87"/>
        <end position="158"/>
    </location>
</feature>
<dbReference type="InterPro" id="IPR028994">
    <property type="entry name" value="Integrin_alpha_N"/>
</dbReference>
<dbReference type="SUPFAM" id="SSF69318">
    <property type="entry name" value="Integrin alpha N-terminal domain"/>
    <property type="match status" value="1"/>
</dbReference>
<keyword evidence="4" id="KW-0325">Glycoprotein</keyword>
<dbReference type="SUPFAM" id="SSF69179">
    <property type="entry name" value="Integrin domains"/>
    <property type="match status" value="3"/>
</dbReference>
<dbReference type="GO" id="GO:0009897">
    <property type="term" value="C:external side of plasma membrane"/>
    <property type="evidence" value="ECO:0007669"/>
    <property type="project" value="TreeGrafter"/>
</dbReference>
<gene>
    <name evidence="9" type="ORF">LSTR_LSTR014253</name>
</gene>
<name>A0A482WDT2_LAOST</name>
<evidence type="ECO:0000259" key="8">
    <source>
        <dbReference type="Pfam" id="PF20806"/>
    </source>
</evidence>
<keyword evidence="3 5" id="KW-0472">Membrane</keyword>
<dbReference type="Gene3D" id="2.60.40.1460">
    <property type="entry name" value="Integrin domains. Chain A, domain 2"/>
    <property type="match status" value="1"/>
</dbReference>
<keyword evidence="5" id="KW-0812">Transmembrane</keyword>
<evidence type="ECO:0000259" key="7">
    <source>
        <dbReference type="Pfam" id="PF20805"/>
    </source>
</evidence>
<dbReference type="GO" id="GO:0007229">
    <property type="term" value="P:integrin-mediated signaling pathway"/>
    <property type="evidence" value="ECO:0007669"/>
    <property type="project" value="UniProtKB-KW"/>
</dbReference>